<evidence type="ECO:0000313" key="4">
    <source>
        <dbReference type="Proteomes" id="UP000827889"/>
    </source>
</evidence>
<keyword evidence="2" id="KW-0804">Transcription</keyword>
<dbReference type="PANTHER" id="PTHR31636">
    <property type="entry name" value="OSJNBA0084A10.13 PROTEIN-RELATED"/>
    <property type="match status" value="1"/>
</dbReference>
<comment type="similarity">
    <text evidence="3">Belongs to the GRAS family.</text>
</comment>
<dbReference type="GeneID" id="115743496"/>
<dbReference type="PROSITE" id="PS50985">
    <property type="entry name" value="GRAS"/>
    <property type="match status" value="1"/>
</dbReference>
<proteinExistence type="inferred from homology"/>
<comment type="caution">
    <text evidence="3">Lacks conserved residue(s) required for the propagation of feature annotation.</text>
</comment>
<evidence type="ECO:0000256" key="3">
    <source>
        <dbReference type="PROSITE-ProRule" id="PRU01191"/>
    </source>
</evidence>
<organism evidence="4 5">
    <name type="scientific">Rhodamnia argentea</name>
    <dbReference type="NCBI Taxonomy" id="178133"/>
    <lineage>
        <taxon>Eukaryota</taxon>
        <taxon>Viridiplantae</taxon>
        <taxon>Streptophyta</taxon>
        <taxon>Embryophyta</taxon>
        <taxon>Tracheophyta</taxon>
        <taxon>Spermatophyta</taxon>
        <taxon>Magnoliopsida</taxon>
        <taxon>eudicotyledons</taxon>
        <taxon>Gunneridae</taxon>
        <taxon>Pentapetalae</taxon>
        <taxon>rosids</taxon>
        <taxon>malvids</taxon>
        <taxon>Myrtales</taxon>
        <taxon>Myrtaceae</taxon>
        <taxon>Myrtoideae</taxon>
        <taxon>Myrteae</taxon>
        <taxon>Australasian group</taxon>
        <taxon>Rhodamnia</taxon>
    </lineage>
</organism>
<evidence type="ECO:0000256" key="1">
    <source>
        <dbReference type="ARBA" id="ARBA00023015"/>
    </source>
</evidence>
<dbReference type="Pfam" id="PF03514">
    <property type="entry name" value="GRAS"/>
    <property type="match status" value="1"/>
</dbReference>
<keyword evidence="4" id="KW-1185">Reference proteome</keyword>
<dbReference type="KEGG" id="rarg:115743496"/>
<reference evidence="5" key="1">
    <citation type="submission" date="2025-08" db="UniProtKB">
        <authorList>
            <consortium name="RefSeq"/>
        </authorList>
    </citation>
    <scope>IDENTIFICATION</scope>
    <source>
        <tissue evidence="5">Leaf</tissue>
    </source>
</reference>
<accession>A0A8B8PI90</accession>
<dbReference type="RefSeq" id="XP_030534162.1">
    <property type="nucleotide sequence ID" value="XM_030678302.2"/>
</dbReference>
<evidence type="ECO:0000256" key="2">
    <source>
        <dbReference type="ARBA" id="ARBA00023163"/>
    </source>
</evidence>
<evidence type="ECO:0000313" key="5">
    <source>
        <dbReference type="RefSeq" id="XP_030534162.1"/>
    </source>
</evidence>
<name>A0A8B8PI90_9MYRT</name>
<dbReference type="OrthoDB" id="677896at2759"/>
<keyword evidence="1" id="KW-0805">Transcription regulation</keyword>
<protein>
    <submittedName>
        <fullName evidence="5">Scarecrow-like protein 8</fullName>
    </submittedName>
</protein>
<feature type="region of interest" description="SAW" evidence="3">
    <location>
        <begin position="301"/>
        <end position="378"/>
    </location>
</feature>
<sequence>MASPVSICWKQSLMEAATAIYDGRADVASEILTRLSAVPNPKGNSEQKLMDYMLSALKSRVSPVENPPPVAELFTKDHMLSTQSLYDLSPCFKLGFMAANLAILEAASEQPSANKLHVIDFDVGQEGQYLNLLHALSARQAGSQSTLKITTLADNFNSEESLRLVGDRLSELAAKMGVRLEFNIVSQKLSELSRDSLGCEPDEVLAVNFAFKLYRMPDESVSVENPRNELLRRVKGLAPRVVTVVEQEMNGNTAPFMTRVGEALACYGALLESIESTGARDNSERARAEEGLSRKLRNSVACEGRDRVERCEVFGKWRARMGMAGFESKPLSQHVAESMKARLSSGNRVNPGFTVKEENGGVCFGWLGRTLTVASAWR</sequence>
<gene>
    <name evidence="5" type="primary">LOC115743496</name>
</gene>
<dbReference type="InterPro" id="IPR005202">
    <property type="entry name" value="TF_GRAS"/>
</dbReference>
<dbReference type="AlphaFoldDB" id="A0A8B8PI90"/>
<dbReference type="Proteomes" id="UP000827889">
    <property type="component" value="Chromosome 4"/>
</dbReference>
<feature type="short sequence motif" description="VHIID" evidence="3">
    <location>
        <begin position="116"/>
        <end position="120"/>
    </location>
</feature>